<evidence type="ECO:0000256" key="2">
    <source>
        <dbReference type="ARBA" id="ARBA00024341"/>
    </source>
</evidence>
<dbReference type="GO" id="GO:0005516">
    <property type="term" value="F:calmodulin binding"/>
    <property type="evidence" value="ECO:0007669"/>
    <property type="project" value="UniProtKB-KW"/>
</dbReference>
<gene>
    <name evidence="5" type="ORF">SVIM_LOCUS128876</name>
</gene>
<feature type="domain" description="DUF4005" evidence="4">
    <location>
        <begin position="451"/>
        <end position="543"/>
    </location>
</feature>
<accession>A0A6N2KSX5</accession>
<dbReference type="PANTHER" id="PTHR32295">
    <property type="entry name" value="IQ-DOMAIN 5-RELATED"/>
    <property type="match status" value="1"/>
</dbReference>
<comment type="similarity">
    <text evidence="2">Belongs to the IQD family.</text>
</comment>
<evidence type="ECO:0000256" key="3">
    <source>
        <dbReference type="SAM" id="MobiDB-lite"/>
    </source>
</evidence>
<protein>
    <recommendedName>
        <fullName evidence="4">DUF4005 domain-containing protein</fullName>
    </recommendedName>
</protein>
<proteinExistence type="inferred from homology"/>
<dbReference type="EMBL" id="CAADRP010000691">
    <property type="protein sequence ID" value="VFU31292.1"/>
    <property type="molecule type" value="Genomic_DNA"/>
</dbReference>
<evidence type="ECO:0000313" key="5">
    <source>
        <dbReference type="EMBL" id="VFU31292.1"/>
    </source>
</evidence>
<sequence length="583" mass="64235">MGRKSPAKWIKTVLFGKKSSKSLIVSEKTVNEKETLVSDRALEADLNSVPPVVTWTAPTTTNITERMLEPESRETTELSHDGDILSAENQDANHSQLYTPDIPPSDAEKIRLDEAATIAQAAFRDRFTTGAVIMDLEGPTDLVPGVVKLQAVARGRMVRNSEIGYEVHKICSLVKLPEGKLAHSSGVGIQMAKLSSNAFVRKLLAPSPTVMPLQLPYDSMEPNSVAHWLECWSVSCFWKPVPQPKTINYSKTQRKQSNGQIVEAETGRPKRSVRRVPVANVDSTSVQAASEFEKPKRNVRRVSSHPADSAENSQIELEKVKRNLRKVNNPVIENSACSEVEIEKPKQGLEKASISSGDNVLGWSASNSAVKMKKEATLTTSNVSDAVKNNPNLMSKLPDAETADEPVEMIKAMNHHKMIKLSFSRYWGIVENMQTNGHPKHQDDPTINENHKTAKKPSFTLKPERVENGLQSSPSLPSYMAATESAKAKLRMQGSPRFNQDRVEINNITRRHSLPSSTNSKISSESPRTQRAVHGSGKGGNKSDKSLLSSRDGNANKGAQPEWRIMGNSETWSIAGWITNSQV</sequence>
<keyword evidence="1" id="KW-0112">Calmodulin-binding</keyword>
<name>A0A6N2KSX5_SALVM</name>
<feature type="compositionally biased region" description="Basic and acidic residues" evidence="3">
    <location>
        <begin position="440"/>
        <end position="452"/>
    </location>
</feature>
<reference evidence="5" key="1">
    <citation type="submission" date="2019-03" db="EMBL/GenBank/DDBJ databases">
        <authorList>
            <person name="Mank J."/>
            <person name="Almeida P."/>
        </authorList>
    </citation>
    <scope>NUCLEOTIDE SEQUENCE</scope>
    <source>
        <strain evidence="5">78183</strain>
    </source>
</reference>
<dbReference type="InterPro" id="IPR025064">
    <property type="entry name" value="DUF4005"/>
</dbReference>
<dbReference type="Pfam" id="PF13178">
    <property type="entry name" value="DUF4005"/>
    <property type="match status" value="1"/>
</dbReference>
<dbReference type="PANTHER" id="PTHR32295:SF281">
    <property type="entry name" value="PROTEIN IQ-DOMAIN 31"/>
    <property type="match status" value="1"/>
</dbReference>
<organism evidence="5">
    <name type="scientific">Salix viminalis</name>
    <name type="common">Common osier</name>
    <name type="synonym">Basket willow</name>
    <dbReference type="NCBI Taxonomy" id="40686"/>
    <lineage>
        <taxon>Eukaryota</taxon>
        <taxon>Viridiplantae</taxon>
        <taxon>Streptophyta</taxon>
        <taxon>Embryophyta</taxon>
        <taxon>Tracheophyta</taxon>
        <taxon>Spermatophyta</taxon>
        <taxon>Magnoliopsida</taxon>
        <taxon>eudicotyledons</taxon>
        <taxon>Gunneridae</taxon>
        <taxon>Pentapetalae</taxon>
        <taxon>rosids</taxon>
        <taxon>fabids</taxon>
        <taxon>Malpighiales</taxon>
        <taxon>Salicaceae</taxon>
        <taxon>Saliceae</taxon>
        <taxon>Salix</taxon>
    </lineage>
</organism>
<evidence type="ECO:0000256" key="1">
    <source>
        <dbReference type="ARBA" id="ARBA00022860"/>
    </source>
</evidence>
<evidence type="ECO:0000259" key="4">
    <source>
        <dbReference type="Pfam" id="PF13178"/>
    </source>
</evidence>
<dbReference type="AlphaFoldDB" id="A0A6N2KSX5"/>
<feature type="region of interest" description="Disordered" evidence="3">
    <location>
        <begin position="436"/>
        <end position="566"/>
    </location>
</feature>
<feature type="compositionally biased region" description="Polar residues" evidence="3">
    <location>
        <begin position="514"/>
        <end position="529"/>
    </location>
</feature>